<gene>
    <name evidence="2" type="ORF">S12H4_29509</name>
</gene>
<comment type="caution">
    <text evidence="2">The sequence shown here is derived from an EMBL/GenBank/DDBJ whole genome shotgun (WGS) entry which is preliminary data.</text>
</comment>
<evidence type="ECO:0000313" key="2">
    <source>
        <dbReference type="EMBL" id="GAI97983.1"/>
    </source>
</evidence>
<name>X1SYJ5_9ZZZZ</name>
<keyword evidence="1" id="KW-1133">Transmembrane helix</keyword>
<evidence type="ECO:0000256" key="1">
    <source>
        <dbReference type="SAM" id="Phobius"/>
    </source>
</evidence>
<dbReference type="EMBL" id="BARW01017028">
    <property type="protein sequence ID" value="GAI97983.1"/>
    <property type="molecule type" value="Genomic_DNA"/>
</dbReference>
<reference evidence="2" key="1">
    <citation type="journal article" date="2014" name="Front. Microbiol.">
        <title>High frequency of phylogenetically diverse reductive dehalogenase-homologous genes in deep subseafloor sedimentary metagenomes.</title>
        <authorList>
            <person name="Kawai M."/>
            <person name="Futagami T."/>
            <person name="Toyoda A."/>
            <person name="Takaki Y."/>
            <person name="Nishi S."/>
            <person name="Hori S."/>
            <person name="Arai W."/>
            <person name="Tsubouchi T."/>
            <person name="Morono Y."/>
            <person name="Uchiyama I."/>
            <person name="Ito T."/>
            <person name="Fujiyama A."/>
            <person name="Inagaki F."/>
            <person name="Takami H."/>
        </authorList>
    </citation>
    <scope>NUCLEOTIDE SEQUENCE</scope>
    <source>
        <strain evidence="2">Expedition CK06-06</strain>
    </source>
</reference>
<keyword evidence="1" id="KW-0472">Membrane</keyword>
<feature type="transmembrane region" description="Helical" evidence="1">
    <location>
        <begin position="42"/>
        <end position="59"/>
    </location>
</feature>
<proteinExistence type="predicted"/>
<keyword evidence="1" id="KW-0812">Transmembrane</keyword>
<protein>
    <submittedName>
        <fullName evidence="2">Uncharacterized protein</fullName>
    </submittedName>
</protein>
<organism evidence="2">
    <name type="scientific">marine sediment metagenome</name>
    <dbReference type="NCBI Taxonomy" id="412755"/>
    <lineage>
        <taxon>unclassified sequences</taxon>
        <taxon>metagenomes</taxon>
        <taxon>ecological metagenomes</taxon>
    </lineage>
</organism>
<sequence>MPIDEKIIDDIKEHTDNVQALQDWLDKLYFDTQLSTVFNRPILSILITGCRFMIANLAAMKTTYLTKRGG</sequence>
<accession>X1SYJ5</accession>
<dbReference type="AlphaFoldDB" id="X1SYJ5"/>